<dbReference type="KEGG" id="mpp:MICPUCDRAFT_53535"/>
<protein>
    <submittedName>
        <fullName evidence="4">Predicted protein</fullName>
    </submittedName>
</protein>
<evidence type="ECO:0000313" key="5">
    <source>
        <dbReference type="Proteomes" id="UP000001876"/>
    </source>
</evidence>
<dbReference type="GeneID" id="9689103"/>
<reference evidence="4 5" key="1">
    <citation type="journal article" date="2009" name="Science">
        <title>Green evolution and dynamic adaptations revealed by genomes of the marine picoeukaryotes Micromonas.</title>
        <authorList>
            <person name="Worden A.Z."/>
            <person name="Lee J.H."/>
            <person name="Mock T."/>
            <person name="Rouze P."/>
            <person name="Simmons M.P."/>
            <person name="Aerts A.L."/>
            <person name="Allen A.E."/>
            <person name="Cuvelier M.L."/>
            <person name="Derelle E."/>
            <person name="Everett M.V."/>
            <person name="Foulon E."/>
            <person name="Grimwood J."/>
            <person name="Gundlach H."/>
            <person name="Henrissat B."/>
            <person name="Napoli C."/>
            <person name="McDonald S.M."/>
            <person name="Parker M.S."/>
            <person name="Rombauts S."/>
            <person name="Salamov A."/>
            <person name="Von Dassow P."/>
            <person name="Badger J.H."/>
            <person name="Coutinho P.M."/>
            <person name="Demir E."/>
            <person name="Dubchak I."/>
            <person name="Gentemann C."/>
            <person name="Eikrem W."/>
            <person name="Gready J.E."/>
            <person name="John U."/>
            <person name="Lanier W."/>
            <person name="Lindquist E.A."/>
            <person name="Lucas S."/>
            <person name="Mayer K.F."/>
            <person name="Moreau H."/>
            <person name="Not F."/>
            <person name="Otillar R."/>
            <person name="Panaud O."/>
            <person name="Pangilinan J."/>
            <person name="Paulsen I."/>
            <person name="Piegu B."/>
            <person name="Poliakov A."/>
            <person name="Robbens S."/>
            <person name="Schmutz J."/>
            <person name="Toulza E."/>
            <person name="Wyss T."/>
            <person name="Zelensky A."/>
            <person name="Zhou K."/>
            <person name="Armbrust E.V."/>
            <person name="Bhattacharya D."/>
            <person name="Goodenough U.W."/>
            <person name="Van de Peer Y."/>
            <person name="Grigoriev I.V."/>
        </authorList>
    </citation>
    <scope>NUCLEOTIDE SEQUENCE [LARGE SCALE GENOMIC DNA]</scope>
    <source>
        <strain evidence="4 5">CCMP1545</strain>
    </source>
</reference>
<dbReference type="AlphaFoldDB" id="C1N731"/>
<dbReference type="RefSeq" id="XP_003063662.1">
    <property type="nucleotide sequence ID" value="XM_003063616.1"/>
</dbReference>
<feature type="compositionally biased region" description="Acidic residues" evidence="3">
    <location>
        <begin position="215"/>
        <end position="242"/>
    </location>
</feature>
<dbReference type="eggNOG" id="KOG0798">
    <property type="taxonomic scope" value="Eukaryota"/>
</dbReference>
<comment type="similarity">
    <text evidence="1">Belongs to the DCC1 family.</text>
</comment>
<evidence type="ECO:0000256" key="2">
    <source>
        <dbReference type="ARBA" id="ARBA00022705"/>
    </source>
</evidence>
<feature type="region of interest" description="Disordered" evidence="3">
    <location>
        <begin position="207"/>
        <end position="262"/>
    </location>
</feature>
<keyword evidence="2" id="KW-0235">DNA replication</keyword>
<dbReference type="InterPro" id="IPR019128">
    <property type="entry name" value="Dcc1"/>
</dbReference>
<dbReference type="EMBL" id="GG663749">
    <property type="protein sequence ID" value="EEH52035.1"/>
    <property type="molecule type" value="Genomic_DNA"/>
</dbReference>
<sequence>MPDEDVDDGTDWITRTHDLKDGEEANLVLGAGFEREEVELMELPPELLAVIEEGGEMAFKGAPDEEAVLCTRDKTYAVKRVETSNTLLLLQPPGGLGDDDDDDDDDAEGAEGADGDRGTPEPIAKKPRKSAPSPKPRDPPETPAEACALALSQQKDAGGASDPNDPKRAKKDITAFAQASSHLELTLIAPRLDAMWARLQSEPHVYAGPERERELDDADAEEGEEDVAAAEAEEEGDADAANEDGAPRRGGRSSSSSNRGFDLEDLVENAQASEMEIIAALDEGPAFVLDGKWRGIEPSYLAHVMDVAIVNAQVEGWPLTKIPEKDAVEKLAEDGFPEAVTQHFLRAYCHPNSADASWSVDATKVCVAKASGLLDEPVAASGGGGGGGGGPGGGGVNAGRWRLRDFVERWRESVPEELRDVVDASLLRGLALVDKTAGVDGSENAFVRPFRADRLPKTPKERFHALFTLKPRWTMDELEPYVVGTREMTVEAQLLKFTRVSQPTADATPVYSKR</sequence>
<name>C1N731_MICPC</name>
<dbReference type="GO" id="GO:0006260">
    <property type="term" value="P:DNA replication"/>
    <property type="evidence" value="ECO:0007669"/>
    <property type="project" value="UniProtKB-KW"/>
</dbReference>
<dbReference type="GO" id="GO:0000785">
    <property type="term" value="C:chromatin"/>
    <property type="evidence" value="ECO:0007669"/>
    <property type="project" value="TreeGrafter"/>
</dbReference>
<dbReference type="GO" id="GO:0034088">
    <property type="term" value="P:maintenance of mitotic sister chromatid cohesion"/>
    <property type="evidence" value="ECO:0007669"/>
    <property type="project" value="TreeGrafter"/>
</dbReference>
<proteinExistence type="inferred from homology"/>
<accession>C1N731</accession>
<evidence type="ECO:0000313" key="4">
    <source>
        <dbReference type="EMBL" id="EEH52035.1"/>
    </source>
</evidence>
<dbReference type="Proteomes" id="UP000001876">
    <property type="component" value="Unassembled WGS sequence"/>
</dbReference>
<dbReference type="PANTHER" id="PTHR13395:SF6">
    <property type="entry name" value="SISTER CHROMATID COHESION PROTEIN DCC1"/>
    <property type="match status" value="1"/>
</dbReference>
<feature type="region of interest" description="Disordered" evidence="3">
    <location>
        <begin position="82"/>
        <end position="173"/>
    </location>
</feature>
<evidence type="ECO:0000256" key="3">
    <source>
        <dbReference type="SAM" id="MobiDB-lite"/>
    </source>
</evidence>
<dbReference type="GO" id="GO:0000775">
    <property type="term" value="C:chromosome, centromeric region"/>
    <property type="evidence" value="ECO:0007669"/>
    <property type="project" value="TreeGrafter"/>
</dbReference>
<feature type="compositionally biased region" description="Acidic residues" evidence="3">
    <location>
        <begin position="97"/>
        <end position="113"/>
    </location>
</feature>
<dbReference type="OMA" id="ELRWDWK"/>
<dbReference type="GO" id="GO:0031390">
    <property type="term" value="C:Ctf18 RFC-like complex"/>
    <property type="evidence" value="ECO:0007669"/>
    <property type="project" value="InterPro"/>
</dbReference>
<dbReference type="Pfam" id="PF09724">
    <property type="entry name" value="Dcc1"/>
    <property type="match status" value="1"/>
</dbReference>
<keyword evidence="5" id="KW-1185">Reference proteome</keyword>
<dbReference type="PANTHER" id="PTHR13395">
    <property type="entry name" value="SISTER CHROMATID COHESION PROTEIN DCC1-RELATED"/>
    <property type="match status" value="1"/>
</dbReference>
<evidence type="ECO:0000256" key="1">
    <source>
        <dbReference type="ARBA" id="ARBA00007017"/>
    </source>
</evidence>
<dbReference type="STRING" id="564608.C1N731"/>
<dbReference type="OrthoDB" id="5199543at2759"/>
<gene>
    <name evidence="4" type="ORF">MICPUCDRAFT_53535</name>
</gene>
<organism evidence="5">
    <name type="scientific">Micromonas pusilla (strain CCMP1545)</name>
    <name type="common">Picoplanktonic green alga</name>
    <dbReference type="NCBI Taxonomy" id="564608"/>
    <lineage>
        <taxon>Eukaryota</taxon>
        <taxon>Viridiplantae</taxon>
        <taxon>Chlorophyta</taxon>
        <taxon>Mamiellophyceae</taxon>
        <taxon>Mamiellales</taxon>
        <taxon>Mamiellaceae</taxon>
        <taxon>Micromonas</taxon>
    </lineage>
</organism>
<feature type="compositionally biased region" description="Basic and acidic residues" evidence="3">
    <location>
        <begin position="164"/>
        <end position="173"/>
    </location>
</feature>